<dbReference type="Proteomes" id="UP000079169">
    <property type="component" value="Unplaced"/>
</dbReference>
<evidence type="ECO:0000313" key="2">
    <source>
        <dbReference type="RefSeq" id="XP_026680827.1"/>
    </source>
</evidence>
<dbReference type="KEGG" id="dci:113468261"/>
<sequence length="173" mass="19157">SFLLTSGTSALNSDQSALTNDKAVVISDKASVVNSDNSVVHNKAVVNNDKSALTNDKEVLTSDKCPVISPADHQCDHDFDFHTHLLSNVSNERLIRVKKQIYTPPYQTNRNGYQPSYNSANQQSNQISFLNPPYRQNYGPTSNRYAPATLNDCSTFQERNIKVHPTLKVANGC</sequence>
<dbReference type="GeneID" id="113468261"/>
<name>A0A3Q0IX61_DIACI</name>
<dbReference type="RefSeq" id="XP_026680827.1">
    <property type="nucleotide sequence ID" value="XM_026825026.1"/>
</dbReference>
<reference evidence="2" key="1">
    <citation type="submission" date="2025-08" db="UniProtKB">
        <authorList>
            <consortium name="RefSeq"/>
        </authorList>
    </citation>
    <scope>IDENTIFICATION</scope>
</reference>
<protein>
    <submittedName>
        <fullName evidence="2">Uncharacterized protein LOC113468261</fullName>
    </submittedName>
</protein>
<proteinExistence type="predicted"/>
<dbReference type="AlphaFoldDB" id="A0A3Q0IX61"/>
<organism evidence="1 2">
    <name type="scientific">Diaphorina citri</name>
    <name type="common">Asian citrus psyllid</name>
    <dbReference type="NCBI Taxonomy" id="121845"/>
    <lineage>
        <taxon>Eukaryota</taxon>
        <taxon>Metazoa</taxon>
        <taxon>Ecdysozoa</taxon>
        <taxon>Arthropoda</taxon>
        <taxon>Hexapoda</taxon>
        <taxon>Insecta</taxon>
        <taxon>Pterygota</taxon>
        <taxon>Neoptera</taxon>
        <taxon>Paraneoptera</taxon>
        <taxon>Hemiptera</taxon>
        <taxon>Sternorrhyncha</taxon>
        <taxon>Psylloidea</taxon>
        <taxon>Psyllidae</taxon>
        <taxon>Diaphorininae</taxon>
        <taxon>Diaphorina</taxon>
    </lineage>
</organism>
<feature type="non-terminal residue" evidence="2">
    <location>
        <position position="1"/>
    </location>
</feature>
<accession>A0A3Q0IX61</accession>
<gene>
    <name evidence="2" type="primary">LOC113468261</name>
</gene>
<dbReference type="PaxDb" id="121845-A0A3Q0IX61"/>
<keyword evidence="1" id="KW-1185">Reference proteome</keyword>
<evidence type="ECO:0000313" key="1">
    <source>
        <dbReference type="Proteomes" id="UP000079169"/>
    </source>
</evidence>